<dbReference type="Proteomes" id="UP000269591">
    <property type="component" value="Unassembled WGS sequence"/>
</dbReference>
<feature type="transmembrane region" description="Helical" evidence="1">
    <location>
        <begin position="37"/>
        <end position="57"/>
    </location>
</feature>
<dbReference type="RefSeq" id="WP_123209263.1">
    <property type="nucleotide sequence ID" value="NZ_JBHTHO010000012.1"/>
</dbReference>
<dbReference type="InterPro" id="IPR023813">
    <property type="entry name" value="HsmA-like"/>
</dbReference>
<protein>
    <submittedName>
        <fullName evidence="2">TIGR03987 family protein</fullName>
    </submittedName>
</protein>
<reference evidence="3" key="1">
    <citation type="submission" date="2018-05" db="EMBL/GenBank/DDBJ databases">
        <title>Genome Sequencing of selected type strains of the family Eggerthellaceae.</title>
        <authorList>
            <person name="Danylec N."/>
            <person name="Stoll D.A."/>
            <person name="Doetsch A."/>
            <person name="Huch M."/>
        </authorList>
    </citation>
    <scope>NUCLEOTIDE SEQUENCE [LARGE SCALE GENOMIC DNA]</scope>
    <source>
        <strain evidence="3">DSM 24851</strain>
    </source>
</reference>
<organism evidence="2 3">
    <name type="scientific">Slackia equolifaciens</name>
    <dbReference type="NCBI Taxonomy" id="498718"/>
    <lineage>
        <taxon>Bacteria</taxon>
        <taxon>Bacillati</taxon>
        <taxon>Actinomycetota</taxon>
        <taxon>Coriobacteriia</taxon>
        <taxon>Eggerthellales</taxon>
        <taxon>Eggerthellaceae</taxon>
        <taxon>Slackia</taxon>
    </lineage>
</organism>
<dbReference type="AlphaFoldDB" id="A0A3N0AW82"/>
<proteinExistence type="predicted"/>
<dbReference type="EMBL" id="QIBX01000015">
    <property type="protein sequence ID" value="RNL38824.1"/>
    <property type="molecule type" value="Genomic_DNA"/>
</dbReference>
<sequence>MSLELVLATAAISMALVFYTVGVFSERKAGSLSLRHAVLFWMGLACDTTGTLMMTSIANQGAVMQGASIHGVSGTFAIVLMLAHATWATVTYIRRDEAMQASFHTFSTFVWLIWLVPYIIGMLVGIPAIHLQAVCAVGTAIVAVAAIAAALFVPSRLRAAHRK</sequence>
<keyword evidence="1" id="KW-0812">Transmembrane</keyword>
<evidence type="ECO:0000256" key="1">
    <source>
        <dbReference type="SAM" id="Phobius"/>
    </source>
</evidence>
<keyword evidence="3" id="KW-1185">Reference proteome</keyword>
<keyword evidence="1" id="KW-0472">Membrane</keyword>
<feature type="transmembrane region" description="Helical" evidence="1">
    <location>
        <begin position="6"/>
        <end position="25"/>
    </location>
</feature>
<accession>A0A3N0AW82</accession>
<feature type="transmembrane region" description="Helical" evidence="1">
    <location>
        <begin position="69"/>
        <end position="93"/>
    </location>
</feature>
<evidence type="ECO:0000313" key="3">
    <source>
        <dbReference type="Proteomes" id="UP000269591"/>
    </source>
</evidence>
<name>A0A3N0AW82_9ACTN</name>
<dbReference type="NCBIfam" id="TIGR03987">
    <property type="entry name" value="HsmA family protein"/>
    <property type="match status" value="1"/>
</dbReference>
<keyword evidence="1" id="KW-1133">Transmembrane helix</keyword>
<comment type="caution">
    <text evidence="2">The sequence shown here is derived from an EMBL/GenBank/DDBJ whole genome shotgun (WGS) entry which is preliminary data.</text>
</comment>
<dbReference type="OrthoDB" id="5396526at2"/>
<gene>
    <name evidence="2" type="ORF">DMP06_08255</name>
</gene>
<evidence type="ECO:0000313" key="2">
    <source>
        <dbReference type="EMBL" id="RNL38824.1"/>
    </source>
</evidence>
<feature type="transmembrane region" description="Helical" evidence="1">
    <location>
        <begin position="131"/>
        <end position="153"/>
    </location>
</feature>
<feature type="transmembrane region" description="Helical" evidence="1">
    <location>
        <begin position="105"/>
        <end position="125"/>
    </location>
</feature>